<evidence type="ECO:0000256" key="1">
    <source>
        <dbReference type="SAM" id="SignalP"/>
    </source>
</evidence>
<keyword evidence="1" id="KW-0732">Signal</keyword>
<dbReference type="RefSeq" id="WP_238212970.1">
    <property type="nucleotide sequence ID" value="NZ_BPUS01000006.1"/>
</dbReference>
<dbReference type="Pfam" id="PF13663">
    <property type="entry name" value="DUF4148"/>
    <property type="match status" value="1"/>
</dbReference>
<feature type="signal peptide" evidence="1">
    <location>
        <begin position="1"/>
        <end position="21"/>
    </location>
</feature>
<feature type="chain" id="PRO_5041251637" evidence="1">
    <location>
        <begin position="22"/>
        <end position="91"/>
    </location>
</feature>
<evidence type="ECO:0000313" key="2">
    <source>
        <dbReference type="EMBL" id="GJH26381.1"/>
    </source>
</evidence>
<comment type="caution">
    <text evidence="2">The sequence shown here is derived from an EMBL/GenBank/DDBJ whole genome shotgun (WGS) entry which is preliminary data.</text>
</comment>
<gene>
    <name evidence="2" type="ORF">CBA19CS42_17715</name>
</gene>
<dbReference type="Proteomes" id="UP001055111">
    <property type="component" value="Unassembled WGS sequence"/>
</dbReference>
<evidence type="ECO:0000313" key="3">
    <source>
        <dbReference type="Proteomes" id="UP001055111"/>
    </source>
</evidence>
<accession>A0AA37IGM9</accession>
<name>A0AA37IGM9_9BURK</name>
<proteinExistence type="predicted"/>
<sequence>MKAIACVVLAVTTLLPFSAFAQTTGGQVTRAEVRADLAQLEAVGYRPSTHDADYPNALMSAEAKVAAMQSHNAAYGGDQGGAQQVGSAGAQ</sequence>
<protein>
    <submittedName>
        <fullName evidence="2">DUF4148 domain-containing protein</fullName>
    </submittedName>
</protein>
<reference evidence="2" key="1">
    <citation type="submission" date="2022-09" db="EMBL/GenBank/DDBJ databases">
        <title>Isolation and characterization of 3-chlorobenzoate degrading bacteria from soils in Shizuoka.</title>
        <authorList>
            <person name="Ifat A."/>
            <person name="Ogawa N."/>
            <person name="Kimbara K."/>
            <person name="Moriuchi R."/>
            <person name="Dohra H."/>
            <person name="Shintani M."/>
        </authorList>
    </citation>
    <scope>NUCLEOTIDE SEQUENCE</scope>
    <source>
        <strain evidence="2">19CS4-2</strain>
    </source>
</reference>
<organism evidence="2 3">
    <name type="scientific">Caballeronia novacaledonica</name>
    <dbReference type="NCBI Taxonomy" id="1544861"/>
    <lineage>
        <taxon>Bacteria</taxon>
        <taxon>Pseudomonadati</taxon>
        <taxon>Pseudomonadota</taxon>
        <taxon>Betaproteobacteria</taxon>
        <taxon>Burkholderiales</taxon>
        <taxon>Burkholderiaceae</taxon>
        <taxon>Caballeronia</taxon>
    </lineage>
</organism>
<dbReference type="InterPro" id="IPR025421">
    <property type="entry name" value="DUF4148"/>
</dbReference>
<dbReference type="EMBL" id="BPUS01000006">
    <property type="protein sequence ID" value="GJH26381.1"/>
    <property type="molecule type" value="Genomic_DNA"/>
</dbReference>
<dbReference type="AlphaFoldDB" id="A0AA37IGM9"/>